<gene>
    <name evidence="1" type="primary">kdsD_1</name>
    <name evidence="1" type="ORF">NCTC8622_00360</name>
</gene>
<dbReference type="GO" id="GO:0019146">
    <property type="term" value="F:arabinose-5-phosphate isomerase activity"/>
    <property type="evidence" value="ECO:0007669"/>
    <property type="project" value="UniProtKB-EC"/>
</dbReference>
<dbReference type="AlphaFoldDB" id="A0A376TW21"/>
<dbReference type="PANTHER" id="PTHR42745:SF1">
    <property type="entry name" value="ARABINOSE 5-PHOSPHATE ISOMERASE KDSD"/>
    <property type="match status" value="1"/>
</dbReference>
<dbReference type="InterPro" id="IPR046348">
    <property type="entry name" value="SIS_dom_sf"/>
</dbReference>
<dbReference type="GO" id="GO:0097367">
    <property type="term" value="F:carbohydrate derivative binding"/>
    <property type="evidence" value="ECO:0007669"/>
    <property type="project" value="InterPro"/>
</dbReference>
<keyword evidence="1" id="KW-0413">Isomerase</keyword>
<evidence type="ECO:0000313" key="2">
    <source>
        <dbReference type="Proteomes" id="UP000254079"/>
    </source>
</evidence>
<sequence length="84" mass="9556">MSHVELQPGFDFQQAGKEVLAIERECLAELDQYINQNFTLACEKMFWCKGKVVVMGMGKSGHIGAQNGGNVCQHRYTFIFRPSW</sequence>
<dbReference type="InterPro" id="IPR050986">
    <property type="entry name" value="GutQ/KpsF_isomerases"/>
</dbReference>
<dbReference type="Proteomes" id="UP000254079">
    <property type="component" value="Unassembled WGS sequence"/>
</dbReference>
<dbReference type="SUPFAM" id="SSF53697">
    <property type="entry name" value="SIS domain"/>
    <property type="match status" value="1"/>
</dbReference>
<dbReference type="EC" id="5.3.1.13" evidence="1"/>
<name>A0A376TW21_ECOLX</name>
<dbReference type="GO" id="GO:1901135">
    <property type="term" value="P:carbohydrate derivative metabolic process"/>
    <property type="evidence" value="ECO:0007669"/>
    <property type="project" value="InterPro"/>
</dbReference>
<protein>
    <submittedName>
        <fullName evidence="1">D-arabinose 5-phosphate isomerase</fullName>
        <ecNumber evidence="1">5.3.1.13</ecNumber>
    </submittedName>
</protein>
<dbReference type="Gene3D" id="3.40.50.10490">
    <property type="entry name" value="Glucose-6-phosphate isomerase like protein, domain 1"/>
    <property type="match status" value="1"/>
</dbReference>
<reference evidence="1 2" key="1">
    <citation type="submission" date="2018-06" db="EMBL/GenBank/DDBJ databases">
        <authorList>
            <consortium name="Pathogen Informatics"/>
            <person name="Doyle S."/>
        </authorList>
    </citation>
    <scope>NUCLEOTIDE SEQUENCE [LARGE SCALE GENOMIC DNA]</scope>
    <source>
        <strain evidence="1 2">NCTC8622</strain>
    </source>
</reference>
<evidence type="ECO:0000313" key="1">
    <source>
        <dbReference type="EMBL" id="STI81427.1"/>
    </source>
</evidence>
<proteinExistence type="predicted"/>
<dbReference type="PANTHER" id="PTHR42745">
    <property type="match status" value="1"/>
</dbReference>
<dbReference type="EMBL" id="UGCP01000002">
    <property type="protein sequence ID" value="STI81427.1"/>
    <property type="molecule type" value="Genomic_DNA"/>
</dbReference>
<accession>A0A376TW21</accession>
<organism evidence="1 2">
    <name type="scientific">Escherichia coli</name>
    <dbReference type="NCBI Taxonomy" id="562"/>
    <lineage>
        <taxon>Bacteria</taxon>
        <taxon>Pseudomonadati</taxon>
        <taxon>Pseudomonadota</taxon>
        <taxon>Gammaproteobacteria</taxon>
        <taxon>Enterobacterales</taxon>
        <taxon>Enterobacteriaceae</taxon>
        <taxon>Escherichia</taxon>
    </lineage>
</organism>